<gene>
    <name evidence="4" type="ORF">J5A65_03760</name>
</gene>
<evidence type="ECO:0000256" key="1">
    <source>
        <dbReference type="ARBA" id="ARBA00023125"/>
    </source>
</evidence>
<dbReference type="Pfam" id="PF00440">
    <property type="entry name" value="TetR_N"/>
    <property type="match status" value="1"/>
</dbReference>
<sequence>MTALTPRREATVSRLVEAAITQFSARGIDATSVEQLCEAAGFTRGAFYSNFSSKDDLCLAIIEHYRDNIMSRLADTIAKLPAEVDVESAADVTLTRLLGVLAPHREMMITLLEIRLRALRIPELMNRLKELHNETRPALIDFVEVLAARLDIEFALPTEQIIDVFEALYAYETNGYGRANIRPLLTPLAIALIRSAGDGR</sequence>
<organism evidence="4 5">
    <name type="scientific">Arachnia rubra</name>
    <dbReference type="NCBI Taxonomy" id="1547448"/>
    <lineage>
        <taxon>Bacteria</taxon>
        <taxon>Bacillati</taxon>
        <taxon>Actinomycetota</taxon>
        <taxon>Actinomycetes</taxon>
        <taxon>Propionibacteriales</taxon>
        <taxon>Propionibacteriaceae</taxon>
        <taxon>Arachnia</taxon>
    </lineage>
</organism>
<dbReference type="SUPFAM" id="SSF46689">
    <property type="entry name" value="Homeodomain-like"/>
    <property type="match status" value="1"/>
</dbReference>
<dbReference type="PANTHER" id="PTHR30055">
    <property type="entry name" value="HTH-TYPE TRANSCRIPTIONAL REGULATOR RUTR"/>
    <property type="match status" value="1"/>
</dbReference>
<dbReference type="EMBL" id="CP072384">
    <property type="protein sequence ID" value="QUC08859.1"/>
    <property type="molecule type" value="Genomic_DNA"/>
</dbReference>
<reference evidence="4 5" key="1">
    <citation type="submission" date="2021-03" db="EMBL/GenBank/DDBJ databases">
        <title>Human Oral Microbial Genomes.</title>
        <authorList>
            <person name="Johnston C.D."/>
            <person name="Chen T."/>
            <person name="Dewhirst F.E."/>
        </authorList>
    </citation>
    <scope>NUCLEOTIDE SEQUENCE [LARGE SCALE GENOMIC DNA]</scope>
    <source>
        <strain evidence="4 5">DSMZ 100122</strain>
    </source>
</reference>
<dbReference type="InterPro" id="IPR009057">
    <property type="entry name" value="Homeodomain-like_sf"/>
</dbReference>
<feature type="DNA-binding region" description="H-T-H motif" evidence="2">
    <location>
        <begin position="32"/>
        <end position="51"/>
    </location>
</feature>
<protein>
    <submittedName>
        <fullName evidence="4">TetR/AcrR family transcriptional regulator</fullName>
    </submittedName>
</protein>
<dbReference type="Gene3D" id="1.10.357.10">
    <property type="entry name" value="Tetracycline Repressor, domain 2"/>
    <property type="match status" value="1"/>
</dbReference>
<dbReference type="PRINTS" id="PR00455">
    <property type="entry name" value="HTHTETR"/>
</dbReference>
<accession>A0ABX7Y6K4</accession>
<dbReference type="Proteomes" id="UP000678513">
    <property type="component" value="Chromosome"/>
</dbReference>
<keyword evidence="5" id="KW-1185">Reference proteome</keyword>
<dbReference type="RefSeq" id="WP_212325486.1">
    <property type="nucleotide sequence ID" value="NZ_AP024463.1"/>
</dbReference>
<dbReference type="InterPro" id="IPR050109">
    <property type="entry name" value="HTH-type_TetR-like_transc_reg"/>
</dbReference>
<evidence type="ECO:0000313" key="5">
    <source>
        <dbReference type="Proteomes" id="UP000678513"/>
    </source>
</evidence>
<evidence type="ECO:0000259" key="3">
    <source>
        <dbReference type="PROSITE" id="PS50977"/>
    </source>
</evidence>
<evidence type="ECO:0000313" key="4">
    <source>
        <dbReference type="EMBL" id="QUC08859.1"/>
    </source>
</evidence>
<proteinExistence type="predicted"/>
<evidence type="ECO:0000256" key="2">
    <source>
        <dbReference type="PROSITE-ProRule" id="PRU00335"/>
    </source>
</evidence>
<dbReference type="InterPro" id="IPR001647">
    <property type="entry name" value="HTH_TetR"/>
</dbReference>
<dbReference type="PROSITE" id="PS50977">
    <property type="entry name" value="HTH_TETR_2"/>
    <property type="match status" value="1"/>
</dbReference>
<name>A0ABX7Y6K4_9ACTN</name>
<dbReference type="PANTHER" id="PTHR30055:SF241">
    <property type="entry name" value="TRANSCRIPTIONAL REGULATORY PROTEIN"/>
    <property type="match status" value="1"/>
</dbReference>
<feature type="domain" description="HTH tetR-type" evidence="3">
    <location>
        <begin position="9"/>
        <end position="69"/>
    </location>
</feature>
<keyword evidence="1 2" id="KW-0238">DNA-binding</keyword>